<evidence type="ECO:0000313" key="2">
    <source>
        <dbReference type="EMBL" id="CQR59686.1"/>
    </source>
</evidence>
<sequence>MRTSRTRVRRVLGAVVALIAAAVPGTAWAGGAPATAATACQTREGSEHVDWTGMWFDHDVVCDNAPGDVRLQSFSSSPVVGRMLTTRSWFVCWKLGGAEADGNSIWYYTQGDEVVSRPATQAWGYLPASMVYSGTHPAPGLPRCPWG</sequence>
<accession>A0A0F7VS23</accession>
<dbReference type="EMBL" id="LN831790">
    <property type="protein sequence ID" value="CQR59686.1"/>
    <property type="molecule type" value="Genomic_DNA"/>
</dbReference>
<organism evidence="2 3">
    <name type="scientific">Streptomyces leeuwenhoekii</name>
    <dbReference type="NCBI Taxonomy" id="1437453"/>
    <lineage>
        <taxon>Bacteria</taxon>
        <taxon>Bacillati</taxon>
        <taxon>Actinomycetota</taxon>
        <taxon>Actinomycetes</taxon>
        <taxon>Kitasatosporales</taxon>
        <taxon>Streptomycetaceae</taxon>
        <taxon>Streptomyces</taxon>
    </lineage>
</organism>
<evidence type="ECO:0000313" key="3">
    <source>
        <dbReference type="Proteomes" id="UP000035016"/>
    </source>
</evidence>
<proteinExistence type="predicted"/>
<protein>
    <recommendedName>
        <fullName evidence="4">Secreted Protein</fullName>
    </recommendedName>
</protein>
<reference evidence="2 3" key="1">
    <citation type="submission" date="2015-02" db="EMBL/GenBank/DDBJ databases">
        <authorList>
            <person name="Gomez-Escribano P.J."/>
        </authorList>
    </citation>
    <scope>NUCLEOTIDE SEQUENCE [LARGE SCALE GENOMIC DNA]</scope>
    <source>
        <strain evidence="3">C34 (DSM 42122 / NRRL B-24963)</strain>
    </source>
</reference>
<gene>
    <name evidence="2" type="primary">sle_02240</name>
</gene>
<evidence type="ECO:0008006" key="4">
    <source>
        <dbReference type="Google" id="ProtNLM"/>
    </source>
</evidence>
<name>A0A0F7VS23_STRLW</name>
<evidence type="ECO:0000256" key="1">
    <source>
        <dbReference type="SAM" id="SignalP"/>
    </source>
</evidence>
<dbReference type="KEGG" id="sle:sle_02240"/>
<feature type="signal peptide" evidence="1">
    <location>
        <begin position="1"/>
        <end position="29"/>
    </location>
</feature>
<keyword evidence="1" id="KW-0732">Signal</keyword>
<dbReference type="RefSeq" id="WP_157840702.1">
    <property type="nucleotide sequence ID" value="NZ_AZSD01000215.1"/>
</dbReference>
<dbReference type="Proteomes" id="UP000035016">
    <property type="component" value="Chromosome Chromosome"/>
</dbReference>
<feature type="chain" id="PRO_5002524386" description="Secreted Protein" evidence="1">
    <location>
        <begin position="30"/>
        <end position="147"/>
    </location>
</feature>
<dbReference type="AlphaFoldDB" id="A0A0F7VS23"/>